<organism evidence="2 3">
    <name type="scientific">Cupriavidus pauculus</name>
    <dbReference type="NCBI Taxonomy" id="82633"/>
    <lineage>
        <taxon>Bacteria</taxon>
        <taxon>Pseudomonadati</taxon>
        <taxon>Pseudomonadota</taxon>
        <taxon>Betaproteobacteria</taxon>
        <taxon>Burkholderiales</taxon>
        <taxon>Burkholderiaceae</taxon>
        <taxon>Cupriavidus</taxon>
    </lineage>
</organism>
<evidence type="ECO:0000313" key="2">
    <source>
        <dbReference type="EMBL" id="PLQ00143.1"/>
    </source>
</evidence>
<dbReference type="RefSeq" id="WP_101682105.1">
    <property type="nucleotide sequence ID" value="NZ_PJRP01000005.1"/>
</dbReference>
<proteinExistence type="predicted"/>
<reference evidence="2 3" key="1">
    <citation type="submission" date="2017-12" db="EMBL/GenBank/DDBJ databases">
        <title>Genome sequence of the active heterotrophic nitrifier-denitrifier, Cupriavidus pauculus UM1.</title>
        <authorList>
            <person name="Putonti C."/>
            <person name="Castignetti D."/>
        </authorList>
    </citation>
    <scope>NUCLEOTIDE SEQUENCE [LARGE SCALE GENOMIC DNA]</scope>
    <source>
        <strain evidence="2 3">UM1</strain>
    </source>
</reference>
<accession>A0A2N5CD18</accession>
<protein>
    <submittedName>
        <fullName evidence="2">Uncharacterized protein</fullName>
    </submittedName>
</protein>
<dbReference type="AlphaFoldDB" id="A0A2N5CD18"/>
<evidence type="ECO:0000256" key="1">
    <source>
        <dbReference type="SAM" id="MobiDB-lite"/>
    </source>
</evidence>
<feature type="region of interest" description="Disordered" evidence="1">
    <location>
        <begin position="42"/>
        <end position="78"/>
    </location>
</feature>
<gene>
    <name evidence="2" type="ORF">CYJ10_14170</name>
</gene>
<comment type="caution">
    <text evidence="2">The sequence shown here is derived from an EMBL/GenBank/DDBJ whole genome shotgun (WGS) entry which is preliminary data.</text>
</comment>
<feature type="compositionally biased region" description="Low complexity" evidence="1">
    <location>
        <begin position="49"/>
        <end position="65"/>
    </location>
</feature>
<dbReference type="EMBL" id="PJRP01000005">
    <property type="protein sequence ID" value="PLQ00143.1"/>
    <property type="molecule type" value="Genomic_DNA"/>
</dbReference>
<dbReference type="OrthoDB" id="8592386at2"/>
<evidence type="ECO:0000313" key="3">
    <source>
        <dbReference type="Proteomes" id="UP000234341"/>
    </source>
</evidence>
<dbReference type="STRING" id="82633.GCA_000974605_04911"/>
<name>A0A2N5CD18_9BURK</name>
<sequence>MFVCQNQPCGAQWAPDEVEIRNEGQGPLFRCPLCGARNHLEARKGPDGAPRYRQVPRAPAAAAPERPSRPAPHRGKRH</sequence>
<dbReference type="Proteomes" id="UP000234341">
    <property type="component" value="Unassembled WGS sequence"/>
</dbReference>